<evidence type="ECO:0000259" key="1">
    <source>
        <dbReference type="Pfam" id="PF01593"/>
    </source>
</evidence>
<protein>
    <submittedName>
        <fullName evidence="2">NAD(P)/FAD-dependent oxidoreductase</fullName>
    </submittedName>
</protein>
<comment type="caution">
    <text evidence="2">The sequence shown here is derived from an EMBL/GenBank/DDBJ whole genome shotgun (WGS) entry which is preliminary data.</text>
</comment>
<accession>A0ABV4TUJ3</accession>
<dbReference type="Gene3D" id="3.50.50.60">
    <property type="entry name" value="FAD/NAD(P)-binding domain"/>
    <property type="match status" value="1"/>
</dbReference>
<reference evidence="2 3" key="1">
    <citation type="submission" date="2024-08" db="EMBL/GenBank/DDBJ databases">
        <title>Whole-genome sequencing of halo(alkali)philic microorganisms from hypersaline lakes.</title>
        <authorList>
            <person name="Sorokin D.Y."/>
            <person name="Merkel A.Y."/>
            <person name="Messina E."/>
            <person name="Yakimov M."/>
        </authorList>
    </citation>
    <scope>NUCLEOTIDE SEQUENCE [LARGE SCALE GENOMIC DNA]</scope>
    <source>
        <strain evidence="2 3">Cl-TMA</strain>
    </source>
</reference>
<sequence>MNAAPLRIAVVGSGISGLVAAHRLGPHHAVSLFEADSRPGGHTHTVTVSDEDGIHGVDTGFIVFNPVNYPRFCALLSELGIPARDSDMSFSVHCEATGIEWCGSGSLNRIFGQRRNLLRPAFYRMLADIRRFGREARTVLSNPTDGRTVAELLADGGYGPDFVRHYLLPLGAALWSCPEGRFAEFPIRFVAEFLDNHAMLDPLGGRPVWRTIPGGSHRYVSAILHRFPGALRLATPVRRVERDEQGVTVCTDTGGRERFDEVILACHADQALRLLDRPTAVEAELLGAFPYTVNDAVLHTDTSVLPRRRRTWAAWNVHRRTVRDEEVAITYNMNILQRLPSRSVYCVTLNDVDGIDPGRVIRRMSYAHPRFTANRRHAQDRHGEVIRRHRTSYCGAYWGYGFHEDGVRSAEAVADAFGVAS</sequence>
<dbReference type="Proteomes" id="UP001575181">
    <property type="component" value="Unassembled WGS sequence"/>
</dbReference>
<proteinExistence type="predicted"/>
<keyword evidence="3" id="KW-1185">Reference proteome</keyword>
<dbReference type="InterPro" id="IPR002937">
    <property type="entry name" value="Amino_oxidase"/>
</dbReference>
<evidence type="ECO:0000313" key="3">
    <source>
        <dbReference type="Proteomes" id="UP001575181"/>
    </source>
</evidence>
<dbReference type="PANTHER" id="PTHR42923:SF17">
    <property type="entry name" value="AMINE OXIDASE DOMAIN-CONTAINING PROTEIN"/>
    <property type="match status" value="1"/>
</dbReference>
<dbReference type="PANTHER" id="PTHR42923">
    <property type="entry name" value="PROTOPORPHYRINOGEN OXIDASE"/>
    <property type="match status" value="1"/>
</dbReference>
<dbReference type="SUPFAM" id="SSF51905">
    <property type="entry name" value="FAD/NAD(P)-binding domain"/>
    <property type="match status" value="1"/>
</dbReference>
<organism evidence="2 3">
    <name type="scientific">Thiohalorhabdus methylotrophus</name>
    <dbReference type="NCBI Taxonomy" id="3242694"/>
    <lineage>
        <taxon>Bacteria</taxon>
        <taxon>Pseudomonadati</taxon>
        <taxon>Pseudomonadota</taxon>
        <taxon>Gammaproteobacteria</taxon>
        <taxon>Thiohalorhabdales</taxon>
        <taxon>Thiohalorhabdaceae</taxon>
        <taxon>Thiohalorhabdus</taxon>
    </lineage>
</organism>
<dbReference type="EMBL" id="JBGUAW010000005">
    <property type="protein sequence ID" value="MFA9460994.1"/>
    <property type="molecule type" value="Genomic_DNA"/>
</dbReference>
<dbReference type="RefSeq" id="WP_373655773.1">
    <property type="nucleotide sequence ID" value="NZ_JBGUAW010000005.1"/>
</dbReference>
<dbReference type="InterPro" id="IPR036188">
    <property type="entry name" value="FAD/NAD-bd_sf"/>
</dbReference>
<feature type="domain" description="Amine oxidase" evidence="1">
    <location>
        <begin position="15"/>
        <end position="292"/>
    </location>
</feature>
<dbReference type="Pfam" id="PF01593">
    <property type="entry name" value="Amino_oxidase"/>
    <property type="match status" value="1"/>
</dbReference>
<evidence type="ECO:0000313" key="2">
    <source>
        <dbReference type="EMBL" id="MFA9460994.1"/>
    </source>
</evidence>
<gene>
    <name evidence="2" type="ORF">ACERLL_09165</name>
</gene>
<dbReference type="InterPro" id="IPR050464">
    <property type="entry name" value="Zeta_carotene_desat/Oxidored"/>
</dbReference>
<name>A0ABV4TUJ3_9GAMM</name>